<accession>A0ABS8NU91</accession>
<evidence type="ECO:0000313" key="3">
    <source>
        <dbReference type="Proteomes" id="UP001430396"/>
    </source>
</evidence>
<dbReference type="RefSeq" id="WP_230429124.1">
    <property type="nucleotide sequence ID" value="NZ_JAFFQH010000165.1"/>
</dbReference>
<keyword evidence="3" id="KW-1185">Reference proteome</keyword>
<evidence type="ECO:0000256" key="1">
    <source>
        <dbReference type="SAM" id="SignalP"/>
    </source>
</evidence>
<name>A0ABS8NU91_9XANT</name>
<feature type="chain" id="PRO_5046269199" description="DUF4252 domain-containing protein" evidence="1">
    <location>
        <begin position="19"/>
        <end position="151"/>
    </location>
</feature>
<evidence type="ECO:0008006" key="4">
    <source>
        <dbReference type="Google" id="ProtNLM"/>
    </source>
</evidence>
<protein>
    <recommendedName>
        <fullName evidence="4">DUF4252 domain-containing protein</fullName>
    </recommendedName>
</protein>
<organism evidence="2 3">
    <name type="scientific">Xanthomonas melonis</name>
    <dbReference type="NCBI Taxonomy" id="56456"/>
    <lineage>
        <taxon>Bacteria</taxon>
        <taxon>Pseudomonadati</taxon>
        <taxon>Pseudomonadota</taxon>
        <taxon>Gammaproteobacteria</taxon>
        <taxon>Lysobacterales</taxon>
        <taxon>Lysobacteraceae</taxon>
        <taxon>Xanthomonas</taxon>
    </lineage>
</organism>
<proteinExistence type="predicted"/>
<sequence length="151" mass="16272">MNRLICIAISLILISGCAAGGFEEVNTSRSDNYNRLKGMYRLRDGEILVVSPGKANAARAALGNKDYEKISVDLFNKITGLSESYAGSKNIFIVKSKKDDMKGVYSGLLNQGRLNLIYNHMGECGQLVSDIVIVVMDAELTELSSGCSGAL</sequence>
<dbReference type="PROSITE" id="PS51257">
    <property type="entry name" value="PROKAR_LIPOPROTEIN"/>
    <property type="match status" value="1"/>
</dbReference>
<dbReference type="Proteomes" id="UP001430396">
    <property type="component" value="Unassembled WGS sequence"/>
</dbReference>
<dbReference type="EMBL" id="JAFFQI010000190">
    <property type="protein sequence ID" value="MCD0266630.1"/>
    <property type="molecule type" value="Genomic_DNA"/>
</dbReference>
<reference evidence="2" key="1">
    <citation type="submission" date="2021-02" db="EMBL/GenBank/DDBJ databases">
        <title>Copper resistance gene diversity in local Xanthomonas species at agrochemical polluted sites in Trinidad, Trinidad and Tobago.</title>
        <authorList>
            <person name="Ramnarine S.D.B.J."/>
            <person name="Ramsubhag A."/>
            <person name="Jayaraman J."/>
        </authorList>
    </citation>
    <scope>NUCLEOTIDE SEQUENCE</scope>
    <source>
        <strain evidence="2">CaNP6A</strain>
    </source>
</reference>
<keyword evidence="1" id="KW-0732">Signal</keyword>
<evidence type="ECO:0000313" key="2">
    <source>
        <dbReference type="EMBL" id="MCD0266630.1"/>
    </source>
</evidence>
<gene>
    <name evidence="2" type="ORF">JWH11_09330</name>
</gene>
<feature type="signal peptide" evidence="1">
    <location>
        <begin position="1"/>
        <end position="18"/>
    </location>
</feature>
<comment type="caution">
    <text evidence="2">The sequence shown here is derived from an EMBL/GenBank/DDBJ whole genome shotgun (WGS) entry which is preliminary data.</text>
</comment>